<protein>
    <submittedName>
        <fullName evidence="2">Uncharacterized protein</fullName>
    </submittedName>
</protein>
<feature type="region of interest" description="Disordered" evidence="1">
    <location>
        <begin position="48"/>
        <end position="73"/>
    </location>
</feature>
<reference evidence="3" key="1">
    <citation type="journal article" date="2017" name="Front. Plant Sci.">
        <title>Climate Clever Clovers: New Paradigm to Reduce the Environmental Footprint of Ruminants by Breeding Low Methanogenic Forages Utilizing Haplotype Variation.</title>
        <authorList>
            <person name="Kaur P."/>
            <person name="Appels R."/>
            <person name="Bayer P.E."/>
            <person name="Keeble-Gagnere G."/>
            <person name="Wang J."/>
            <person name="Hirakawa H."/>
            <person name="Shirasawa K."/>
            <person name="Vercoe P."/>
            <person name="Stefanova K."/>
            <person name="Durmic Z."/>
            <person name="Nichols P."/>
            <person name="Revell C."/>
            <person name="Isobe S.N."/>
            <person name="Edwards D."/>
            <person name="Erskine W."/>
        </authorList>
    </citation>
    <scope>NUCLEOTIDE SEQUENCE [LARGE SCALE GENOMIC DNA]</scope>
    <source>
        <strain evidence="3">cv. Daliak</strain>
    </source>
</reference>
<name>A0A2Z6NLU1_TRISU</name>
<feature type="compositionally biased region" description="Polar residues" evidence="1">
    <location>
        <begin position="60"/>
        <end position="73"/>
    </location>
</feature>
<dbReference type="Proteomes" id="UP000242715">
    <property type="component" value="Unassembled WGS sequence"/>
</dbReference>
<keyword evidence="3" id="KW-1185">Reference proteome</keyword>
<dbReference type="AlphaFoldDB" id="A0A2Z6NLU1"/>
<accession>A0A2Z6NLU1</accession>
<evidence type="ECO:0000313" key="2">
    <source>
        <dbReference type="EMBL" id="GAU45364.1"/>
    </source>
</evidence>
<sequence>MVTIMIDIMMHPTNCAALPLQQRPNLHTNISDEEGAYAAKDLLQRQGMSKASWKGKTSEKTNLGSGDTKTTFS</sequence>
<evidence type="ECO:0000256" key="1">
    <source>
        <dbReference type="SAM" id="MobiDB-lite"/>
    </source>
</evidence>
<proteinExistence type="predicted"/>
<dbReference type="EMBL" id="DF974117">
    <property type="protein sequence ID" value="GAU45364.1"/>
    <property type="molecule type" value="Genomic_DNA"/>
</dbReference>
<gene>
    <name evidence="2" type="ORF">TSUD_239130</name>
</gene>
<evidence type="ECO:0000313" key="3">
    <source>
        <dbReference type="Proteomes" id="UP000242715"/>
    </source>
</evidence>
<organism evidence="2 3">
    <name type="scientific">Trifolium subterraneum</name>
    <name type="common">Subterranean clover</name>
    <dbReference type="NCBI Taxonomy" id="3900"/>
    <lineage>
        <taxon>Eukaryota</taxon>
        <taxon>Viridiplantae</taxon>
        <taxon>Streptophyta</taxon>
        <taxon>Embryophyta</taxon>
        <taxon>Tracheophyta</taxon>
        <taxon>Spermatophyta</taxon>
        <taxon>Magnoliopsida</taxon>
        <taxon>eudicotyledons</taxon>
        <taxon>Gunneridae</taxon>
        <taxon>Pentapetalae</taxon>
        <taxon>rosids</taxon>
        <taxon>fabids</taxon>
        <taxon>Fabales</taxon>
        <taxon>Fabaceae</taxon>
        <taxon>Papilionoideae</taxon>
        <taxon>50 kb inversion clade</taxon>
        <taxon>NPAAA clade</taxon>
        <taxon>Hologalegina</taxon>
        <taxon>IRL clade</taxon>
        <taxon>Trifolieae</taxon>
        <taxon>Trifolium</taxon>
    </lineage>
</organism>